<evidence type="ECO:0000313" key="3">
    <source>
        <dbReference type="EMBL" id="GIF84309.1"/>
    </source>
</evidence>
<organism evidence="3 4">
    <name type="scientific">Catellatospora bangladeshensis</name>
    <dbReference type="NCBI Taxonomy" id="310355"/>
    <lineage>
        <taxon>Bacteria</taxon>
        <taxon>Bacillati</taxon>
        <taxon>Actinomycetota</taxon>
        <taxon>Actinomycetes</taxon>
        <taxon>Micromonosporales</taxon>
        <taxon>Micromonosporaceae</taxon>
        <taxon>Catellatospora</taxon>
    </lineage>
</organism>
<reference evidence="3 4" key="1">
    <citation type="submission" date="2021-01" db="EMBL/GenBank/DDBJ databases">
        <title>Whole genome shotgun sequence of Catellatospora bangladeshensis NBRC 107357.</title>
        <authorList>
            <person name="Komaki H."/>
            <person name="Tamura T."/>
        </authorList>
    </citation>
    <scope>NUCLEOTIDE SEQUENCE [LARGE SCALE GENOMIC DNA]</scope>
    <source>
        <strain evidence="3 4">NBRC 107357</strain>
    </source>
</reference>
<protein>
    <recommendedName>
        <fullName evidence="2">DUF11 domain-containing protein</fullName>
    </recommendedName>
</protein>
<dbReference type="Proteomes" id="UP000601223">
    <property type="component" value="Unassembled WGS sequence"/>
</dbReference>
<dbReference type="PANTHER" id="PTHR34819">
    <property type="entry name" value="LARGE CYSTEINE-RICH PERIPLASMIC PROTEIN OMCB"/>
    <property type="match status" value="1"/>
</dbReference>
<dbReference type="Pfam" id="PF01345">
    <property type="entry name" value="DUF11"/>
    <property type="match status" value="5"/>
</dbReference>
<evidence type="ECO:0000256" key="1">
    <source>
        <dbReference type="SAM" id="SignalP"/>
    </source>
</evidence>
<dbReference type="Gene3D" id="2.60.40.10">
    <property type="entry name" value="Immunoglobulins"/>
    <property type="match status" value="2"/>
</dbReference>
<keyword evidence="4" id="KW-1185">Reference proteome</keyword>
<evidence type="ECO:0000313" key="4">
    <source>
        <dbReference type="Proteomes" id="UP000601223"/>
    </source>
</evidence>
<dbReference type="InterPro" id="IPR013783">
    <property type="entry name" value="Ig-like_fold"/>
</dbReference>
<feature type="domain" description="DUF11" evidence="2">
    <location>
        <begin position="183"/>
        <end position="310"/>
    </location>
</feature>
<dbReference type="GO" id="GO:0005975">
    <property type="term" value="P:carbohydrate metabolic process"/>
    <property type="evidence" value="ECO:0007669"/>
    <property type="project" value="UniProtKB-ARBA"/>
</dbReference>
<feature type="domain" description="DUF11" evidence="2">
    <location>
        <begin position="614"/>
        <end position="734"/>
    </location>
</feature>
<sequence length="741" mass="75129">MSRRLLAAHGVLAVTSALAVGAAPQWAAAAPKPSAAAFAAVRAQALQPDLSITKEDSPDPVLAGQVLTYTLTVANYAGTETAASLTVTDVLPAGLTVLATYPPEGSCEVTTDAPTQVSTVTCELSDLPVGQTFPVVIQALVPAGQAPGFIINRATVALNGDVADPNLANNTVEISTAVQASADLSVTKLCKPDDPAPAGETGFCDIIVDNLGPSDAAGAVLTDYLTSATPFNLLSAALQADPDVPCASPATPVNDITEVTVTCGPGTLPAGGRATIRVEVSADDVSQINDVATVRATTPDPDTSNNKATGRVDFAGSADLVLEKTGPETAVAGGPIQYTLTVDNEGPSVANAVVLRDSLPEGVTFVSVTSSVGTCVNNQPPGRDVVCNLGNLDEDDPDVTITLNGRLDADLADGTLLSNNAVVSSATATPDNSDNLARVDTTVETEADLSVTKAGAPEPVLAGNNLTYTITANNGGPSDAQLVTLTDELPDGTTFVSGVDAGGDSVCSETEPGEVVCALGTLAAGASETVRLTVAVAASTPDGTELVNSVTVASTTADTNPDNNTATATNTVDTSADLWIDKTAVAFSYDEESAGEKGDKGKGDKTKEQLAIFTITVHNDEGCEGDVRGDQRNCGMGGPSDAQNVVVTDELPLDPAHLQVLFTSPECTYTQATHTVTCNLATLADGATAQFVIKSKIKVNGNGDAEAAPRITNTATVSSSTADPNLENNTNTAVLVGRGRE</sequence>
<evidence type="ECO:0000259" key="2">
    <source>
        <dbReference type="Pfam" id="PF01345"/>
    </source>
</evidence>
<dbReference type="NCBIfam" id="TIGR01451">
    <property type="entry name" value="B_ant_repeat"/>
    <property type="match status" value="3"/>
</dbReference>
<feature type="signal peptide" evidence="1">
    <location>
        <begin position="1"/>
        <end position="19"/>
    </location>
</feature>
<keyword evidence="1" id="KW-0732">Signal</keyword>
<dbReference type="RefSeq" id="WP_203752395.1">
    <property type="nucleotide sequence ID" value="NZ_BONF01000036.1"/>
</dbReference>
<accession>A0A8J3JWE4</accession>
<proteinExistence type="predicted"/>
<gene>
    <name evidence="3" type="ORF">Cba03nite_56580</name>
</gene>
<dbReference type="InterPro" id="IPR001434">
    <property type="entry name" value="OmcB-like_DUF11"/>
</dbReference>
<dbReference type="EMBL" id="BONF01000036">
    <property type="protein sequence ID" value="GIF84309.1"/>
    <property type="molecule type" value="Genomic_DNA"/>
</dbReference>
<dbReference type="Gene3D" id="2.60.40.3080">
    <property type="match status" value="1"/>
</dbReference>
<name>A0A8J3JWE4_9ACTN</name>
<feature type="domain" description="DUF11" evidence="2">
    <location>
        <begin position="448"/>
        <end position="569"/>
    </location>
</feature>
<feature type="domain" description="DUF11" evidence="2">
    <location>
        <begin position="49"/>
        <end position="174"/>
    </location>
</feature>
<feature type="domain" description="DUF11" evidence="2">
    <location>
        <begin position="319"/>
        <end position="439"/>
    </location>
</feature>
<dbReference type="PANTHER" id="PTHR34819:SF3">
    <property type="entry name" value="CELL SURFACE PROTEIN"/>
    <property type="match status" value="1"/>
</dbReference>
<dbReference type="InterPro" id="IPR051172">
    <property type="entry name" value="Chlamydia_OmcB"/>
</dbReference>
<feature type="chain" id="PRO_5038569295" description="DUF11 domain-containing protein" evidence="1">
    <location>
        <begin position="20"/>
        <end position="741"/>
    </location>
</feature>
<dbReference type="InterPro" id="IPR047589">
    <property type="entry name" value="DUF11_rpt"/>
</dbReference>
<dbReference type="AlphaFoldDB" id="A0A8J3JWE4"/>
<comment type="caution">
    <text evidence="3">The sequence shown here is derived from an EMBL/GenBank/DDBJ whole genome shotgun (WGS) entry which is preliminary data.</text>
</comment>